<reference evidence="2" key="2">
    <citation type="submission" date="2020-04" db="EMBL/GenBank/DDBJ databases">
        <authorList>
            <consortium name="NCBI Genome Project"/>
        </authorList>
    </citation>
    <scope>NUCLEOTIDE SEQUENCE</scope>
    <source>
        <strain evidence="2">CBS 342.82</strain>
    </source>
</reference>
<protein>
    <submittedName>
        <fullName evidence="2">Uncharacterized protein</fullName>
    </submittedName>
</protein>
<dbReference type="AlphaFoldDB" id="A0A6J3M4A6"/>
<proteinExistence type="predicted"/>
<accession>A0A6J3M4A6</accession>
<reference evidence="2" key="3">
    <citation type="submission" date="2025-08" db="UniProtKB">
        <authorList>
            <consortium name="RefSeq"/>
        </authorList>
    </citation>
    <scope>IDENTIFICATION</scope>
    <source>
        <strain evidence="2">CBS 342.82</strain>
    </source>
</reference>
<name>A0A6J3M4A6_9PEZI</name>
<dbReference type="GeneID" id="54357509"/>
<reference evidence="2" key="1">
    <citation type="submission" date="2020-01" db="EMBL/GenBank/DDBJ databases">
        <authorList>
            <consortium name="DOE Joint Genome Institute"/>
            <person name="Haridas S."/>
            <person name="Albert R."/>
            <person name="Binder M."/>
            <person name="Bloem J."/>
            <person name="Labutti K."/>
            <person name="Salamov A."/>
            <person name="Andreopoulos B."/>
            <person name="Baker S.E."/>
            <person name="Barry K."/>
            <person name="Bills G."/>
            <person name="Bluhm B.H."/>
            <person name="Cannon C."/>
            <person name="Castanera R."/>
            <person name="Culley D.E."/>
            <person name="Daum C."/>
            <person name="Ezra D."/>
            <person name="Gonzalez J.B."/>
            <person name="Henrissat B."/>
            <person name="Kuo A."/>
            <person name="Liang C."/>
            <person name="Lipzen A."/>
            <person name="Lutzoni F."/>
            <person name="Magnuson J."/>
            <person name="Mondo S."/>
            <person name="Nolan M."/>
            <person name="Ohm R."/>
            <person name="Pangilinan J."/>
            <person name="Park H.-J."/>
            <person name="Ramirez L."/>
            <person name="Alfaro M."/>
            <person name="Sun H."/>
            <person name="Tritt A."/>
            <person name="Yoshinaga Y."/>
            <person name="Zwiers L.-H."/>
            <person name="Turgeon B.G."/>
            <person name="Goodwin S.B."/>
            <person name="Spatafora J.W."/>
            <person name="Crous P.W."/>
            <person name="Grigoriev I.V."/>
        </authorList>
    </citation>
    <scope>NUCLEOTIDE SEQUENCE</scope>
    <source>
        <strain evidence="2">CBS 342.82</strain>
    </source>
</reference>
<evidence type="ECO:0000313" key="1">
    <source>
        <dbReference type="Proteomes" id="UP000504637"/>
    </source>
</evidence>
<sequence>MRSRCGQTDMNVPYSHRSCGNAETWIAVGTNIPDALAYRFNQVSSHHASYGWKQLRVHIERAVLSILSTVGGHLLPICRIRRDEIQFLVHLQALGVLHQFDHADSSTSPSRQLLLHISAHCSQITTLSLRFTSDRSSSDICLTSTRTSS</sequence>
<keyword evidence="1" id="KW-1185">Reference proteome</keyword>
<gene>
    <name evidence="2" type="ORF">K489DRAFT_218504</name>
</gene>
<organism evidence="2">
    <name type="scientific">Dissoconium aciculare CBS 342.82</name>
    <dbReference type="NCBI Taxonomy" id="1314786"/>
    <lineage>
        <taxon>Eukaryota</taxon>
        <taxon>Fungi</taxon>
        <taxon>Dikarya</taxon>
        <taxon>Ascomycota</taxon>
        <taxon>Pezizomycotina</taxon>
        <taxon>Dothideomycetes</taxon>
        <taxon>Dothideomycetidae</taxon>
        <taxon>Mycosphaerellales</taxon>
        <taxon>Dissoconiaceae</taxon>
        <taxon>Dissoconium</taxon>
    </lineage>
</organism>
<dbReference type="RefSeq" id="XP_033459891.1">
    <property type="nucleotide sequence ID" value="XM_033599710.1"/>
</dbReference>
<dbReference type="Proteomes" id="UP000504637">
    <property type="component" value="Unplaced"/>
</dbReference>
<evidence type="ECO:0000313" key="2">
    <source>
        <dbReference type="RefSeq" id="XP_033459891.1"/>
    </source>
</evidence>